<evidence type="ECO:0000256" key="2">
    <source>
        <dbReference type="ARBA" id="ARBA00009172"/>
    </source>
</evidence>
<dbReference type="InterPro" id="IPR036259">
    <property type="entry name" value="MFS_trans_sf"/>
</dbReference>
<keyword evidence="8" id="KW-1185">Reference proteome</keyword>
<evidence type="ECO:0000256" key="3">
    <source>
        <dbReference type="ARBA" id="ARBA00022692"/>
    </source>
</evidence>
<comment type="caution">
    <text evidence="7">The sequence shown here is derived from an EMBL/GenBank/DDBJ whole genome shotgun (WGS) entry which is preliminary data.</text>
</comment>
<feature type="transmembrane region" description="Helical" evidence="6">
    <location>
        <begin position="414"/>
        <end position="441"/>
    </location>
</feature>
<name>A0A4U8UZ43_STECR</name>
<evidence type="ECO:0000313" key="7">
    <source>
        <dbReference type="EMBL" id="TMS38209.1"/>
    </source>
</evidence>
<dbReference type="OrthoDB" id="196103at2759"/>
<feature type="transmembrane region" description="Helical" evidence="6">
    <location>
        <begin position="252"/>
        <end position="275"/>
    </location>
</feature>
<organism evidence="7 8">
    <name type="scientific">Steinernema carpocapsae</name>
    <name type="common">Entomopathogenic nematode</name>
    <dbReference type="NCBI Taxonomy" id="34508"/>
    <lineage>
        <taxon>Eukaryota</taxon>
        <taxon>Metazoa</taxon>
        <taxon>Ecdysozoa</taxon>
        <taxon>Nematoda</taxon>
        <taxon>Chromadorea</taxon>
        <taxon>Rhabditida</taxon>
        <taxon>Tylenchina</taxon>
        <taxon>Panagrolaimomorpha</taxon>
        <taxon>Strongyloidoidea</taxon>
        <taxon>Steinernematidae</taxon>
        <taxon>Steinernema</taxon>
    </lineage>
</organism>
<feature type="transmembrane region" description="Helical" evidence="6">
    <location>
        <begin position="227"/>
        <end position="246"/>
    </location>
</feature>
<dbReference type="EMBL" id="AZBU02000001">
    <property type="protein sequence ID" value="TMS38209.1"/>
    <property type="molecule type" value="Genomic_DNA"/>
</dbReference>
<dbReference type="PANTHER" id="PTHR23294">
    <property type="entry name" value="ET TRANSLATION PRODUCT-RELATED"/>
    <property type="match status" value="1"/>
</dbReference>
<feature type="transmembrane region" description="Helical" evidence="6">
    <location>
        <begin position="154"/>
        <end position="171"/>
    </location>
</feature>
<comment type="subcellular location">
    <subcellularLocation>
        <location evidence="1">Membrane</location>
        <topology evidence="1">Multi-pass membrane protein</topology>
    </subcellularLocation>
</comment>
<evidence type="ECO:0000313" key="8">
    <source>
        <dbReference type="Proteomes" id="UP000298663"/>
    </source>
</evidence>
<feature type="transmembrane region" description="Helical" evidence="6">
    <location>
        <begin position="320"/>
        <end position="342"/>
    </location>
</feature>
<feature type="transmembrane region" description="Helical" evidence="6">
    <location>
        <begin position="453"/>
        <end position="475"/>
    </location>
</feature>
<gene>
    <name evidence="7" type="ORF">L596_004981</name>
</gene>
<feature type="transmembrane region" description="Helical" evidence="6">
    <location>
        <begin position="199"/>
        <end position="220"/>
    </location>
</feature>
<dbReference type="InterPro" id="IPR010291">
    <property type="entry name" value="Ion_channel_UNC-93"/>
</dbReference>
<reference evidence="7 8" key="2">
    <citation type="journal article" date="2019" name="G3 (Bethesda)">
        <title>Hybrid Assembly of the Genome of the Entomopathogenic Nematode Steinernema carpocapsae Identifies the X-Chromosome.</title>
        <authorList>
            <person name="Serra L."/>
            <person name="Macchietto M."/>
            <person name="Macias-Munoz A."/>
            <person name="McGill C.J."/>
            <person name="Rodriguez I.M."/>
            <person name="Rodriguez B."/>
            <person name="Murad R."/>
            <person name="Mortazavi A."/>
        </authorList>
    </citation>
    <scope>NUCLEOTIDE SEQUENCE [LARGE SCALE GENOMIC DNA]</scope>
    <source>
        <strain evidence="7 8">ALL</strain>
    </source>
</reference>
<evidence type="ECO:0008006" key="9">
    <source>
        <dbReference type="Google" id="ProtNLM"/>
    </source>
</evidence>
<reference evidence="7 8" key="1">
    <citation type="journal article" date="2015" name="Genome Biol.">
        <title>Comparative genomics of Steinernema reveals deeply conserved gene regulatory networks.</title>
        <authorList>
            <person name="Dillman A.R."/>
            <person name="Macchietto M."/>
            <person name="Porter C.F."/>
            <person name="Rogers A."/>
            <person name="Williams B."/>
            <person name="Antoshechkin I."/>
            <person name="Lee M.M."/>
            <person name="Goodwin Z."/>
            <person name="Lu X."/>
            <person name="Lewis E.E."/>
            <person name="Goodrich-Blair H."/>
            <person name="Stock S.P."/>
            <person name="Adams B.J."/>
            <person name="Sternberg P.W."/>
            <person name="Mortazavi A."/>
        </authorList>
    </citation>
    <scope>NUCLEOTIDE SEQUENCE [LARGE SCALE GENOMIC DNA]</scope>
    <source>
        <strain evidence="7 8">ALL</strain>
    </source>
</reference>
<dbReference type="EMBL" id="CM016762">
    <property type="protein sequence ID" value="TMS38209.1"/>
    <property type="molecule type" value="Genomic_DNA"/>
</dbReference>
<dbReference type="STRING" id="34508.A0A4U8UZ43"/>
<keyword evidence="4 6" id="KW-1133">Transmembrane helix</keyword>
<dbReference type="AlphaFoldDB" id="A0A4U8UZ43"/>
<feature type="transmembrane region" description="Helical" evidence="6">
    <location>
        <begin position="495"/>
        <end position="518"/>
    </location>
</feature>
<dbReference type="Gene3D" id="1.20.1250.20">
    <property type="entry name" value="MFS general substrate transporter like domains"/>
    <property type="match status" value="1"/>
</dbReference>
<proteinExistence type="inferred from homology"/>
<dbReference type="PANTHER" id="PTHR23294:SF18">
    <property type="entry name" value="UNC93-LIKE PROTEIN MFSD11"/>
    <property type="match status" value="1"/>
</dbReference>
<sequence>MRPELGPNFIWAPERRLKSDRLEGPKQRPLEGDQAKTQGIIPAAYSLLSTKSPCVSRPQLVFLRSRKRNISVNLSLRSDSEERSPRSMTNWQVTDKITETGKQSAGVKTKGRAAVKLHRRLSIGLVIATETLLFEGPRLSAREPTARMWRTNELWLSFNVGFGFTMTFLGFDMKNFIEEGIIHNIAEQFPGRMDPHAGYYGLGLSYATFTVASLVSPVIVHRFGSRISLFLSSVIFTVYMAGFIFLNTWVYYAISAAMGIACGIIWTAQGVYISQYTSKQNAIRNSGIVWAVNCLSFVFGAILLYVLFNITDNLVFTENVVRYVFGGFIVCCIVGNLSFLILPTQPQPVLNKKKMSFVSCISKNLHVMTDRRMQILVVTYIYMGVYTSYLLGIYPTCMLFSEKLRSTIGNKITVYYGMVVGIGEIGDTQASLWIYGVINFISHYTKRNNGGKILPIVFIALPMHILSYFLTFLAFHKNSKFEVTNEEAYIDTSLWIMMVIAFLAAAGDICWNTVRGAYLTTKLTLNQSQVFAVSKFWQSLGSCATYLVGKSIDLHQQLLINTVLAILTAIAFYVVVRIDENSEKKKIDNVSCIPNKKLVFDTAAVEKSLTV</sequence>
<protein>
    <recommendedName>
        <fullName evidence="9">Major facilitator superfamily (MFS) profile domain-containing protein</fullName>
    </recommendedName>
</protein>
<evidence type="ECO:0000256" key="1">
    <source>
        <dbReference type="ARBA" id="ARBA00004141"/>
    </source>
</evidence>
<feature type="transmembrane region" description="Helical" evidence="6">
    <location>
        <begin position="530"/>
        <end position="548"/>
    </location>
</feature>
<keyword evidence="5 6" id="KW-0472">Membrane</keyword>
<accession>A0A4U8UZ43</accession>
<dbReference type="Pfam" id="PF05978">
    <property type="entry name" value="UNC-93"/>
    <property type="match status" value="1"/>
</dbReference>
<keyword evidence="3 6" id="KW-0812">Transmembrane</keyword>
<evidence type="ECO:0000256" key="6">
    <source>
        <dbReference type="SAM" id="Phobius"/>
    </source>
</evidence>
<dbReference type="InterPro" id="IPR051617">
    <property type="entry name" value="UNC-93-like_regulator"/>
</dbReference>
<evidence type="ECO:0000256" key="5">
    <source>
        <dbReference type="ARBA" id="ARBA00023136"/>
    </source>
</evidence>
<feature type="transmembrane region" description="Helical" evidence="6">
    <location>
        <begin position="287"/>
        <end position="308"/>
    </location>
</feature>
<comment type="similarity">
    <text evidence="2">Belongs to the unc-93 family.</text>
</comment>
<evidence type="ECO:0000256" key="4">
    <source>
        <dbReference type="ARBA" id="ARBA00022989"/>
    </source>
</evidence>
<dbReference type="Proteomes" id="UP000298663">
    <property type="component" value="Chromosome X"/>
</dbReference>
<dbReference type="GO" id="GO:0016020">
    <property type="term" value="C:membrane"/>
    <property type="evidence" value="ECO:0007669"/>
    <property type="project" value="UniProtKB-SubCell"/>
</dbReference>
<feature type="transmembrane region" description="Helical" evidence="6">
    <location>
        <begin position="375"/>
        <end position="394"/>
    </location>
</feature>
<dbReference type="SUPFAM" id="SSF103473">
    <property type="entry name" value="MFS general substrate transporter"/>
    <property type="match status" value="1"/>
</dbReference>
<feature type="transmembrane region" description="Helical" evidence="6">
    <location>
        <begin position="554"/>
        <end position="576"/>
    </location>
</feature>